<keyword evidence="2" id="KW-0472">Membrane</keyword>
<protein>
    <recommendedName>
        <fullName evidence="5">YtpI-like protein</fullName>
    </recommendedName>
</protein>
<dbReference type="KEGG" id="pabs:JIR001_08150"/>
<feature type="transmembrane region" description="Helical" evidence="2">
    <location>
        <begin position="63"/>
        <end position="83"/>
    </location>
</feature>
<feature type="region of interest" description="Disordered" evidence="1">
    <location>
        <begin position="100"/>
        <end position="125"/>
    </location>
</feature>
<gene>
    <name evidence="3" type="ORF">JIR001_08150</name>
</gene>
<sequence length="125" mass="13935">MKTLLLFFVAIIIVTAILVFINNLAARRSEGNRRGFHQAKMNISMGVMFLAIAGMHFATPGGAWLRTLLNTLILVIGLINLYYGIKHYRYFRTLLDQEGDTAETPTTKDDSADNDSNNETDPARG</sequence>
<feature type="transmembrane region" description="Helical" evidence="2">
    <location>
        <begin position="38"/>
        <end position="57"/>
    </location>
</feature>
<feature type="transmembrane region" description="Helical" evidence="2">
    <location>
        <begin position="6"/>
        <end position="26"/>
    </location>
</feature>
<dbReference type="AlphaFoldDB" id="A0A8D5ZMM6"/>
<keyword evidence="2" id="KW-1133">Transmembrane helix</keyword>
<evidence type="ECO:0000313" key="4">
    <source>
        <dbReference type="Proteomes" id="UP000677436"/>
    </source>
</evidence>
<dbReference type="Proteomes" id="UP000677436">
    <property type="component" value="Chromosome"/>
</dbReference>
<reference evidence="3" key="1">
    <citation type="journal article" date="2013" name="Int. J. Syst. Evol. Microbiol.">
        <title>Polycladomyces abyssicola gen. nov., sp. nov., a thermophilic filamentous bacterium isolated from hemipelagic sediment.</title>
        <authorList>
            <person name="Tsubouchi T."/>
            <person name="Shimane Y."/>
            <person name="Mori K."/>
            <person name="Usui K."/>
            <person name="Hiraki T."/>
            <person name="Tame A."/>
            <person name="Uematsu K."/>
            <person name="Maruyama T."/>
            <person name="Hatada Y."/>
        </authorList>
    </citation>
    <scope>NUCLEOTIDE SEQUENCE</scope>
    <source>
        <strain evidence="3">JIR-001</strain>
    </source>
</reference>
<dbReference type="RefSeq" id="WP_212774317.1">
    <property type="nucleotide sequence ID" value="NZ_AP024601.1"/>
</dbReference>
<evidence type="ECO:0000256" key="2">
    <source>
        <dbReference type="SAM" id="Phobius"/>
    </source>
</evidence>
<organism evidence="3 4">
    <name type="scientific">Polycladomyces abyssicola</name>
    <dbReference type="NCBI Taxonomy" id="1125966"/>
    <lineage>
        <taxon>Bacteria</taxon>
        <taxon>Bacillati</taxon>
        <taxon>Bacillota</taxon>
        <taxon>Bacilli</taxon>
        <taxon>Bacillales</taxon>
        <taxon>Thermoactinomycetaceae</taxon>
        <taxon>Polycladomyces</taxon>
    </lineage>
</organism>
<reference evidence="3" key="2">
    <citation type="journal article" date="2021" name="Microbiol. Resour. Announc.">
        <title>Complete Genome Sequence of Polycladomyces abyssicola JIR-001T, Isolated from Hemipelagic Sediment in Deep Seawater.</title>
        <authorList>
            <person name="Tsubouchi T."/>
            <person name="Kaneko Y."/>
        </authorList>
    </citation>
    <scope>NUCLEOTIDE SEQUENCE</scope>
    <source>
        <strain evidence="3">JIR-001</strain>
    </source>
</reference>
<accession>A0A8D5ZMM6</accession>
<evidence type="ECO:0000313" key="3">
    <source>
        <dbReference type="EMBL" id="BCU81032.1"/>
    </source>
</evidence>
<dbReference type="Pfam" id="PF14007">
    <property type="entry name" value="YtpI"/>
    <property type="match status" value="1"/>
</dbReference>
<evidence type="ECO:0000256" key="1">
    <source>
        <dbReference type="SAM" id="MobiDB-lite"/>
    </source>
</evidence>
<dbReference type="EMBL" id="AP024601">
    <property type="protein sequence ID" value="BCU81032.1"/>
    <property type="molecule type" value="Genomic_DNA"/>
</dbReference>
<keyword evidence="2" id="KW-0812">Transmembrane</keyword>
<name>A0A8D5ZMM6_9BACL</name>
<dbReference type="InterPro" id="IPR025618">
    <property type="entry name" value="YtpI"/>
</dbReference>
<evidence type="ECO:0008006" key="5">
    <source>
        <dbReference type="Google" id="ProtNLM"/>
    </source>
</evidence>
<proteinExistence type="predicted"/>
<keyword evidence="4" id="KW-1185">Reference proteome</keyword>